<gene>
    <name evidence="4" type="ORF">FHX74_003361</name>
</gene>
<dbReference type="RefSeq" id="WP_182561306.1">
    <property type="nucleotide sequence ID" value="NZ_JACGWT010000005.1"/>
</dbReference>
<dbReference type="Gene3D" id="3.30.10.20">
    <property type="match status" value="1"/>
</dbReference>
<feature type="transmembrane region" description="Helical" evidence="2">
    <location>
        <begin position="49"/>
        <end position="70"/>
    </location>
</feature>
<keyword evidence="2" id="KW-1133">Transmembrane helix</keyword>
<dbReference type="EMBL" id="JACGWT010000005">
    <property type="protein sequence ID" value="MBA8795725.1"/>
    <property type="molecule type" value="Genomic_DNA"/>
</dbReference>
<feature type="transmembrane region" description="Helical" evidence="2">
    <location>
        <begin position="82"/>
        <end position="100"/>
    </location>
</feature>
<sequence length="183" mass="18328">MDAVDKLGGQQTLWLVGAALGLVMVSGAVVVLGRVLLDPKPRNERDGAASLIRSTVFMTLVGALVLFGAVSFGLTDATLRNTLVGGLLASSGTATAFYFASRASDQARKDILGATTGSAAWVPELRGSTVATAKTLLAASPLVLTLAPGVPDDAVIAEQQPAPGSSVARGSAITVSSAPAPVS</sequence>
<feature type="transmembrane region" description="Helical" evidence="2">
    <location>
        <begin position="12"/>
        <end position="37"/>
    </location>
</feature>
<name>A0A7W3IV34_9ACTN</name>
<proteinExistence type="predicted"/>
<dbReference type="Pfam" id="PF03793">
    <property type="entry name" value="PASTA"/>
    <property type="match status" value="1"/>
</dbReference>
<dbReference type="CDD" id="cd06577">
    <property type="entry name" value="PASTA_pknB"/>
    <property type="match status" value="1"/>
</dbReference>
<evidence type="ECO:0000259" key="3">
    <source>
        <dbReference type="PROSITE" id="PS51178"/>
    </source>
</evidence>
<feature type="domain" description="PASTA" evidence="3">
    <location>
        <begin position="117"/>
        <end position="179"/>
    </location>
</feature>
<evidence type="ECO:0000313" key="5">
    <source>
        <dbReference type="Proteomes" id="UP000523079"/>
    </source>
</evidence>
<dbReference type="Proteomes" id="UP000523079">
    <property type="component" value="Unassembled WGS sequence"/>
</dbReference>
<keyword evidence="2" id="KW-0812">Transmembrane</keyword>
<feature type="region of interest" description="Disordered" evidence="1">
    <location>
        <begin position="161"/>
        <end position="183"/>
    </location>
</feature>
<reference evidence="4 5" key="1">
    <citation type="submission" date="2020-07" db="EMBL/GenBank/DDBJ databases">
        <title>Sequencing the genomes of 1000 actinobacteria strains.</title>
        <authorList>
            <person name="Klenk H.-P."/>
        </authorList>
    </citation>
    <scope>NUCLEOTIDE SEQUENCE [LARGE SCALE GENOMIC DNA]</scope>
    <source>
        <strain evidence="4 5">DSM 100723</strain>
    </source>
</reference>
<comment type="caution">
    <text evidence="4">The sequence shown here is derived from an EMBL/GenBank/DDBJ whole genome shotgun (WGS) entry which is preliminary data.</text>
</comment>
<evidence type="ECO:0000256" key="1">
    <source>
        <dbReference type="SAM" id="MobiDB-lite"/>
    </source>
</evidence>
<accession>A0A7W3IV34</accession>
<dbReference type="PROSITE" id="PS51178">
    <property type="entry name" value="PASTA"/>
    <property type="match status" value="1"/>
</dbReference>
<dbReference type="InterPro" id="IPR005543">
    <property type="entry name" value="PASTA_dom"/>
</dbReference>
<dbReference type="AlphaFoldDB" id="A0A7W3IV34"/>
<keyword evidence="2" id="KW-0472">Membrane</keyword>
<evidence type="ECO:0000313" key="4">
    <source>
        <dbReference type="EMBL" id="MBA8795725.1"/>
    </source>
</evidence>
<keyword evidence="5" id="KW-1185">Reference proteome</keyword>
<organism evidence="4 5">
    <name type="scientific">Microlunatus kandeliicorticis</name>
    <dbReference type="NCBI Taxonomy" id="1759536"/>
    <lineage>
        <taxon>Bacteria</taxon>
        <taxon>Bacillati</taxon>
        <taxon>Actinomycetota</taxon>
        <taxon>Actinomycetes</taxon>
        <taxon>Propionibacteriales</taxon>
        <taxon>Propionibacteriaceae</taxon>
        <taxon>Microlunatus</taxon>
    </lineage>
</organism>
<protein>
    <recommendedName>
        <fullName evidence="3">PASTA domain-containing protein</fullName>
    </recommendedName>
</protein>
<evidence type="ECO:0000256" key="2">
    <source>
        <dbReference type="SAM" id="Phobius"/>
    </source>
</evidence>